<dbReference type="AlphaFoldDB" id="A0A834P0K7"/>
<keyword evidence="7" id="KW-0808">Transferase</keyword>
<evidence type="ECO:0000256" key="6">
    <source>
        <dbReference type="ARBA" id="ARBA00022676"/>
    </source>
</evidence>
<keyword evidence="11 14" id="KW-0472">Membrane</keyword>
<comment type="subcellular location">
    <subcellularLocation>
        <location evidence="1">Endoplasmic reticulum membrane</location>
        <topology evidence="1">Multi-pass membrane protein</topology>
    </subcellularLocation>
</comment>
<accession>A0A834P0K7</accession>
<dbReference type="OrthoDB" id="4769at2759"/>
<dbReference type="GO" id="GO:0006488">
    <property type="term" value="P:dolichol-linked oligosaccharide biosynthetic process"/>
    <property type="evidence" value="ECO:0007669"/>
    <property type="project" value="UniProtKB-UniRule"/>
</dbReference>
<evidence type="ECO:0000256" key="10">
    <source>
        <dbReference type="ARBA" id="ARBA00022989"/>
    </source>
</evidence>
<keyword evidence="6 14" id="KW-0328">Glycosyltransferase</keyword>
<evidence type="ECO:0000256" key="12">
    <source>
        <dbReference type="ARBA" id="ARBA00044727"/>
    </source>
</evidence>
<dbReference type="PIRSF" id="PIRSF028810">
    <property type="entry name" value="Alpha1_2_glucosyltferase_Alg10"/>
    <property type="match status" value="1"/>
</dbReference>
<dbReference type="GO" id="GO:0005789">
    <property type="term" value="C:endoplasmic reticulum membrane"/>
    <property type="evidence" value="ECO:0007669"/>
    <property type="project" value="UniProtKB-SubCell"/>
</dbReference>
<feature type="transmembrane region" description="Helical" evidence="14">
    <location>
        <begin position="437"/>
        <end position="454"/>
    </location>
</feature>
<organism evidence="15 16">
    <name type="scientific">Vespula pensylvanica</name>
    <name type="common">Western yellow jacket</name>
    <name type="synonym">Wasp</name>
    <dbReference type="NCBI Taxonomy" id="30213"/>
    <lineage>
        <taxon>Eukaryota</taxon>
        <taxon>Metazoa</taxon>
        <taxon>Ecdysozoa</taxon>
        <taxon>Arthropoda</taxon>
        <taxon>Hexapoda</taxon>
        <taxon>Insecta</taxon>
        <taxon>Pterygota</taxon>
        <taxon>Neoptera</taxon>
        <taxon>Endopterygota</taxon>
        <taxon>Hymenoptera</taxon>
        <taxon>Apocrita</taxon>
        <taxon>Aculeata</taxon>
        <taxon>Vespoidea</taxon>
        <taxon>Vespidae</taxon>
        <taxon>Vespinae</taxon>
        <taxon>Vespula</taxon>
    </lineage>
</organism>
<feature type="transmembrane region" description="Helical" evidence="14">
    <location>
        <begin position="392"/>
        <end position="417"/>
    </location>
</feature>
<evidence type="ECO:0000256" key="9">
    <source>
        <dbReference type="ARBA" id="ARBA00022824"/>
    </source>
</evidence>
<keyword evidence="10 14" id="KW-1133">Transmembrane helix</keyword>
<dbReference type="PANTHER" id="PTHR12989:SF10">
    <property type="entry name" value="DOL-P-GLC:GLC(2)MAN(9)GLCNAC(2)-PP-DOL ALPHA-1,2-GLUCOSYLTRANSFERASE-RELATED"/>
    <property type="match status" value="1"/>
</dbReference>
<comment type="caution">
    <text evidence="15">The sequence shown here is derived from an EMBL/GenBank/DDBJ whole genome shotgun (WGS) entry which is preliminary data.</text>
</comment>
<feature type="transmembrane region" description="Helical" evidence="14">
    <location>
        <begin position="240"/>
        <end position="264"/>
    </location>
</feature>
<keyword evidence="9" id="KW-0256">Endoplasmic reticulum</keyword>
<comment type="pathway">
    <text evidence="2">Protein modification; protein glycosylation.</text>
</comment>
<comment type="function">
    <text evidence="12">Dol-P-Glc:Glc(2)Man(9)GlcNAc(2)-PP-Dol alpha-1,2-glucosyltransferase that operates in the biosynthetic pathway of dolichol-linked oligosaccharides, the glycan precursors employed in protein asparagine (N)-glycosylation. The assembly of dolichol-linked oligosaccharides begins on the cytosolic side of the endoplasmic reticulum membrane and finishes in its lumen. The sequential addition of sugars to dolichol pyrophosphate produces dolichol-linked oligosaccharides containing fourteen sugars, including two GlcNAcs, nine mannoses and three glucoses. Once assembled, the oligosaccharide is transferred from the lipid to nascent proteins by oligosaccharyltransferases. In the lumen of the endoplasmic reticulum, adds the third and last glucose residue from dolichyl phosphate glucose (Dol-P-Glc) onto the lipid-linked oligosaccharide intermediate Glc(2)Man(9)GlcNAc(2)-PP-Dol to produce Glc(3)Man(9)GlcNAc(2)-PP-Dol.</text>
</comment>
<evidence type="ECO:0000256" key="2">
    <source>
        <dbReference type="ARBA" id="ARBA00004922"/>
    </source>
</evidence>
<dbReference type="InterPro" id="IPR016900">
    <property type="entry name" value="Alg10"/>
</dbReference>
<name>A0A834P0K7_VESPE</name>
<gene>
    <name evidence="15" type="ORF">H0235_008807</name>
</gene>
<keyword evidence="16" id="KW-1185">Reference proteome</keyword>
<evidence type="ECO:0000313" key="15">
    <source>
        <dbReference type="EMBL" id="KAF7423524.1"/>
    </source>
</evidence>
<dbReference type="Proteomes" id="UP000600918">
    <property type="component" value="Unassembled WGS sequence"/>
</dbReference>
<sequence>MILLKRNSQSIYYSIYKYVLFIIFVISTASLFIYLNRIQPHYFIDEMFHIPQTLQYCDGNFTVWDSKITTLPGLYFLSAAILSPVNLCNILYIRCINLFGTFANLYLTYSLMKQIHKNKWEDWMQLEIAYNITMFPPLFFWFFLYYTDVVSVNIVLLMLLLHFRTYYKISAFVGLLSILIRQTNVIWVIFLAMERLVDLLHQHMQKPITSNVINRPVHLKLLWKSIMDKVNIGKISFIKFLIEICINLFPYIIVGVIFLIFLIWNGGIVVGDHTAHVPVIHISQLFYFSVFIFSFLWPYMIPHYLIFFQNIQNHWILSSFIFALITVIVHCNTLVHPYVLADNRHYTFYIWNKFMGKYVIFRYILIPVYCFTIYSTLYGISHIRFATQINFIFCTVIVLIPQLLLEPRYFIIPYIFYRLSMRKPKTWQIVMESFTNAIINFLQFFIFVNKVFYWEDQTYPQRISW</sequence>
<evidence type="ECO:0000256" key="1">
    <source>
        <dbReference type="ARBA" id="ARBA00004477"/>
    </source>
</evidence>
<evidence type="ECO:0000313" key="16">
    <source>
        <dbReference type="Proteomes" id="UP000600918"/>
    </source>
</evidence>
<keyword evidence="8 14" id="KW-0812">Transmembrane</keyword>
<dbReference type="PANTHER" id="PTHR12989">
    <property type="entry name" value="ALPHA-1,2-GLUCOSYLTRANSFERASE ALG10"/>
    <property type="match status" value="1"/>
</dbReference>
<evidence type="ECO:0000256" key="3">
    <source>
        <dbReference type="ARBA" id="ARBA00010600"/>
    </source>
</evidence>
<comment type="caution">
    <text evidence="14">Lacks conserved residue(s) required for the propagation of feature annotation.</text>
</comment>
<comment type="similarity">
    <text evidence="3 14">Belongs to the ALG10 glucosyltransferase family.</text>
</comment>
<feature type="transmembrane region" description="Helical" evidence="14">
    <location>
        <begin position="315"/>
        <end position="340"/>
    </location>
</feature>
<evidence type="ECO:0000256" key="8">
    <source>
        <dbReference type="ARBA" id="ARBA00022692"/>
    </source>
</evidence>
<comment type="catalytic activity">
    <reaction evidence="13">
        <text>an alpha-D-Glc-(1-&gt;3)-alpha-D-Glc-(1-&gt;3)-alpha-D-Man-(1-&gt;2)-alpha-D-Man-(1-&gt;2)-alpha-D-Man-(1-&gt;3)-[alpha-D-Man-(1-&gt;2)-alpha-D-Man-(1-&gt;3)-[alpha-D-Man-(1-&gt;2)-alpha-D-Man-(1-&gt;6)]-alpha-D-Man-(1-&gt;6)]-beta-D-Man-(1-&gt;4)-beta-D-GlcNAc-(1-&gt;4)-alpha-D-GlcNAc-diphospho-di-trans,poly-cis-dolichol + a di-trans,poly-cis-dolichyl beta-D-glucosyl phosphate = a alpha-D-Glc-(1-&gt;2)-alpha-D-Glc-(1-&gt;3)-alpha-D-Glc-(1-&gt;3)-alpha-D-Man-(1-&gt;2)-alpha-D-Man-(1-&gt;2)-alpha-D-Man-(1-&gt;3)-[alpha-D-Man-(1-&gt;2)-alpha-D-Man-(1-&gt;3)-[alpha-D-Man-(1-&gt;2)-alpha-D-Man-(1-&gt;6)]-alpha-D-Man-(1-&gt;6)]-beta-D-Man-(1-&gt;4)-beta-D-GlcNAc-(1-&gt;4)-alpha-D-GlcNAc-diphospho-di-trans,poly-cis-dolichol + a di-trans,poly-cis-dolichyl phosphate + H(+)</text>
        <dbReference type="Rhea" id="RHEA:29543"/>
        <dbReference type="Rhea" id="RHEA-COMP:19498"/>
        <dbReference type="Rhea" id="RHEA-COMP:19502"/>
        <dbReference type="Rhea" id="RHEA-COMP:19512"/>
        <dbReference type="Rhea" id="RHEA-COMP:19522"/>
        <dbReference type="ChEBI" id="CHEBI:15378"/>
        <dbReference type="ChEBI" id="CHEBI:57525"/>
        <dbReference type="ChEBI" id="CHEBI:57683"/>
        <dbReference type="ChEBI" id="CHEBI:132522"/>
        <dbReference type="ChEBI" id="CHEBI:132523"/>
        <dbReference type="EC" id="2.4.1.256"/>
    </reaction>
    <physiologicalReaction direction="left-to-right" evidence="13">
        <dbReference type="Rhea" id="RHEA:29544"/>
    </physiologicalReaction>
</comment>
<feature type="transmembrane region" description="Helical" evidence="14">
    <location>
        <begin position="15"/>
        <end position="35"/>
    </location>
</feature>
<feature type="transmembrane region" description="Helical" evidence="14">
    <location>
        <begin position="74"/>
        <end position="107"/>
    </location>
</feature>
<dbReference type="GO" id="GO:0106073">
    <property type="term" value="F:dolichyl pyrophosphate Glc2Man9GlcNAc2 alpha-1,2-glucosyltransferase activity"/>
    <property type="evidence" value="ECO:0007669"/>
    <property type="project" value="UniProtKB-UniRule"/>
</dbReference>
<evidence type="ECO:0000256" key="14">
    <source>
        <dbReference type="PIRNR" id="PIRNR028810"/>
    </source>
</evidence>
<evidence type="ECO:0000256" key="4">
    <source>
        <dbReference type="ARBA" id="ARBA00011967"/>
    </source>
</evidence>
<evidence type="ECO:0000256" key="13">
    <source>
        <dbReference type="ARBA" id="ARBA00048064"/>
    </source>
</evidence>
<protein>
    <recommendedName>
        <fullName evidence="5 14">Dol-P-Glc:Glc(2)Man(9)GlcNAc(2)-PP-Dol alpha-1,2-glucosyltransferase</fullName>
        <ecNumber evidence="4 14">2.4.1.256</ecNumber>
    </recommendedName>
</protein>
<dbReference type="Pfam" id="PF04922">
    <property type="entry name" value="DIE2_ALG10"/>
    <property type="match status" value="1"/>
</dbReference>
<evidence type="ECO:0000256" key="7">
    <source>
        <dbReference type="ARBA" id="ARBA00022679"/>
    </source>
</evidence>
<evidence type="ECO:0000256" key="11">
    <source>
        <dbReference type="ARBA" id="ARBA00023136"/>
    </source>
</evidence>
<proteinExistence type="inferred from homology"/>
<dbReference type="EMBL" id="JACSDY010000007">
    <property type="protein sequence ID" value="KAF7423524.1"/>
    <property type="molecule type" value="Genomic_DNA"/>
</dbReference>
<feature type="transmembrane region" description="Helical" evidence="14">
    <location>
        <begin position="284"/>
        <end position="308"/>
    </location>
</feature>
<reference evidence="15" key="1">
    <citation type="journal article" date="2020" name="G3 (Bethesda)">
        <title>High-Quality Assemblies for Three Invasive Social Wasps from the &lt;i&gt;Vespula&lt;/i&gt; Genus.</title>
        <authorList>
            <person name="Harrop T.W.R."/>
            <person name="Guhlin J."/>
            <person name="McLaughlin G.M."/>
            <person name="Permina E."/>
            <person name="Stockwell P."/>
            <person name="Gilligan J."/>
            <person name="Le Lec M.F."/>
            <person name="Gruber M.A.M."/>
            <person name="Quinn O."/>
            <person name="Lovegrove M."/>
            <person name="Duncan E.J."/>
            <person name="Remnant E.J."/>
            <person name="Van Eeckhoven J."/>
            <person name="Graham B."/>
            <person name="Knapp R.A."/>
            <person name="Langford K.W."/>
            <person name="Kronenberg Z."/>
            <person name="Press M.O."/>
            <person name="Eacker S.M."/>
            <person name="Wilson-Rankin E.E."/>
            <person name="Purcell J."/>
            <person name="Lester P.J."/>
            <person name="Dearden P.K."/>
        </authorList>
    </citation>
    <scope>NUCLEOTIDE SEQUENCE</scope>
    <source>
        <strain evidence="15">Volc-1</strain>
    </source>
</reference>
<feature type="transmembrane region" description="Helical" evidence="14">
    <location>
        <begin position="360"/>
        <end position="380"/>
    </location>
</feature>
<dbReference type="EC" id="2.4.1.256" evidence="4 14"/>
<evidence type="ECO:0000256" key="5">
    <source>
        <dbReference type="ARBA" id="ARBA00018512"/>
    </source>
</evidence>
<feature type="transmembrane region" description="Helical" evidence="14">
    <location>
        <begin position="166"/>
        <end position="192"/>
    </location>
</feature>